<reference evidence="3" key="1">
    <citation type="submission" date="2017-02" db="UniProtKB">
        <authorList>
            <consortium name="WormBaseParasite"/>
        </authorList>
    </citation>
    <scope>IDENTIFICATION</scope>
</reference>
<keyword evidence="2" id="KW-1185">Reference proteome</keyword>
<evidence type="ECO:0000313" key="3">
    <source>
        <dbReference type="WBParaSite" id="BPAG_0000772901-mRNA-1"/>
    </source>
</evidence>
<dbReference type="Proteomes" id="UP000278627">
    <property type="component" value="Unassembled WGS sequence"/>
</dbReference>
<accession>A0A0N4THP0</accession>
<sequence>MVGWQEHLSASIWAMVMRGIPNKQQTIAQSNPSFHAEIRLNPTIIGGRASVAQSVSAFGC</sequence>
<dbReference type="AlphaFoldDB" id="A0A0N4THP0"/>
<evidence type="ECO:0000313" key="1">
    <source>
        <dbReference type="EMBL" id="VDN88878.1"/>
    </source>
</evidence>
<reference evidence="1 2" key="2">
    <citation type="submission" date="2018-11" db="EMBL/GenBank/DDBJ databases">
        <authorList>
            <consortium name="Pathogen Informatics"/>
        </authorList>
    </citation>
    <scope>NUCLEOTIDE SEQUENCE [LARGE SCALE GENOMIC DNA]</scope>
</reference>
<protein>
    <submittedName>
        <fullName evidence="1 3">Uncharacterized protein</fullName>
    </submittedName>
</protein>
<gene>
    <name evidence="1" type="ORF">BPAG_LOCUS7692</name>
</gene>
<organism evidence="3">
    <name type="scientific">Brugia pahangi</name>
    <name type="common">Filarial nematode worm</name>
    <dbReference type="NCBI Taxonomy" id="6280"/>
    <lineage>
        <taxon>Eukaryota</taxon>
        <taxon>Metazoa</taxon>
        <taxon>Ecdysozoa</taxon>
        <taxon>Nematoda</taxon>
        <taxon>Chromadorea</taxon>
        <taxon>Rhabditida</taxon>
        <taxon>Spirurina</taxon>
        <taxon>Spiruromorpha</taxon>
        <taxon>Filarioidea</taxon>
        <taxon>Onchocercidae</taxon>
        <taxon>Brugia</taxon>
    </lineage>
</organism>
<name>A0A0N4THP0_BRUPA</name>
<dbReference type="WBParaSite" id="BPAG_0000772901-mRNA-1">
    <property type="protein sequence ID" value="BPAG_0000772901-mRNA-1"/>
    <property type="gene ID" value="BPAG_0000772901"/>
</dbReference>
<proteinExistence type="predicted"/>
<evidence type="ECO:0000313" key="2">
    <source>
        <dbReference type="Proteomes" id="UP000278627"/>
    </source>
</evidence>
<dbReference type="EMBL" id="UZAD01009190">
    <property type="protein sequence ID" value="VDN88878.1"/>
    <property type="molecule type" value="Genomic_DNA"/>
</dbReference>